<evidence type="ECO:0000256" key="4">
    <source>
        <dbReference type="PROSITE-ProRule" id="PRU00433"/>
    </source>
</evidence>
<keyword evidence="2 4" id="KW-0479">Metal-binding</keyword>
<organism evidence="6 7">
    <name type="scientific">Aliiroseovarius pelagivivens</name>
    <dbReference type="NCBI Taxonomy" id="1639690"/>
    <lineage>
        <taxon>Bacteria</taxon>
        <taxon>Pseudomonadati</taxon>
        <taxon>Pseudomonadota</taxon>
        <taxon>Alphaproteobacteria</taxon>
        <taxon>Rhodobacterales</taxon>
        <taxon>Paracoccaceae</taxon>
        <taxon>Aliiroseovarius</taxon>
    </lineage>
</organism>
<dbReference type="PROSITE" id="PS51007">
    <property type="entry name" value="CYTC"/>
    <property type="match status" value="1"/>
</dbReference>
<keyword evidence="3 4" id="KW-0408">Iron</keyword>
<name>A0A2R8AMS4_9RHOB</name>
<evidence type="ECO:0000259" key="5">
    <source>
        <dbReference type="PROSITE" id="PS51007"/>
    </source>
</evidence>
<proteinExistence type="predicted"/>
<dbReference type="EMBL" id="OMOI01000001">
    <property type="protein sequence ID" value="SPF77352.1"/>
    <property type="molecule type" value="Genomic_DNA"/>
</dbReference>
<dbReference type="GO" id="GO:0009055">
    <property type="term" value="F:electron transfer activity"/>
    <property type="evidence" value="ECO:0007669"/>
    <property type="project" value="InterPro"/>
</dbReference>
<evidence type="ECO:0000256" key="1">
    <source>
        <dbReference type="ARBA" id="ARBA00022617"/>
    </source>
</evidence>
<evidence type="ECO:0000313" key="7">
    <source>
        <dbReference type="Proteomes" id="UP000244911"/>
    </source>
</evidence>
<dbReference type="RefSeq" id="WP_181363747.1">
    <property type="nucleotide sequence ID" value="NZ_OMOI01000001.1"/>
</dbReference>
<accession>A0A2R8AMS4</accession>
<keyword evidence="1 4" id="KW-0349">Heme</keyword>
<dbReference type="InterPro" id="IPR036909">
    <property type="entry name" value="Cyt_c-like_dom_sf"/>
</dbReference>
<dbReference type="GO" id="GO:0046872">
    <property type="term" value="F:metal ion binding"/>
    <property type="evidence" value="ECO:0007669"/>
    <property type="project" value="UniProtKB-KW"/>
</dbReference>
<protein>
    <submittedName>
        <fullName evidence="6">Cbb3-type cytochrome c oxidase subunit CcoP</fullName>
    </submittedName>
</protein>
<evidence type="ECO:0000313" key="6">
    <source>
        <dbReference type="EMBL" id="SPF77352.1"/>
    </source>
</evidence>
<evidence type="ECO:0000256" key="3">
    <source>
        <dbReference type="ARBA" id="ARBA00023004"/>
    </source>
</evidence>
<keyword evidence="7" id="KW-1185">Reference proteome</keyword>
<dbReference type="AlphaFoldDB" id="A0A2R8AMS4"/>
<dbReference type="InterPro" id="IPR009056">
    <property type="entry name" value="Cyt_c-like_dom"/>
</dbReference>
<dbReference type="PROSITE" id="PS51257">
    <property type="entry name" value="PROKAR_LIPOPROTEIN"/>
    <property type="match status" value="1"/>
</dbReference>
<sequence length="136" mass="14594">MYRAAPLLLILLAACQPEDIFRTNPKPDVQDVSELTGAEIYAENCATCHGDDAKGGIYPSAPGLTTLTAKHGGSFPTRYVMSTIDGYAKGTQRGPMPEFGALLESEMEVWVDEKGVMTPTPAALVRLAEYLESVQG</sequence>
<dbReference type="Pfam" id="PF00034">
    <property type="entry name" value="Cytochrom_C"/>
    <property type="match status" value="1"/>
</dbReference>
<dbReference type="Gene3D" id="1.10.760.10">
    <property type="entry name" value="Cytochrome c-like domain"/>
    <property type="match status" value="1"/>
</dbReference>
<dbReference type="SUPFAM" id="SSF46626">
    <property type="entry name" value="Cytochrome c"/>
    <property type="match status" value="1"/>
</dbReference>
<feature type="domain" description="Cytochrome c" evidence="5">
    <location>
        <begin position="32"/>
        <end position="135"/>
    </location>
</feature>
<dbReference type="GO" id="GO:0020037">
    <property type="term" value="F:heme binding"/>
    <property type="evidence" value="ECO:0007669"/>
    <property type="project" value="InterPro"/>
</dbReference>
<gene>
    <name evidence="6" type="primary">ccoP_2</name>
    <name evidence="6" type="ORF">ALP8811_02379</name>
</gene>
<dbReference type="Proteomes" id="UP000244911">
    <property type="component" value="Unassembled WGS sequence"/>
</dbReference>
<evidence type="ECO:0000256" key="2">
    <source>
        <dbReference type="ARBA" id="ARBA00022723"/>
    </source>
</evidence>
<reference evidence="6 7" key="1">
    <citation type="submission" date="2018-03" db="EMBL/GenBank/DDBJ databases">
        <authorList>
            <person name="Keele B.F."/>
        </authorList>
    </citation>
    <scope>NUCLEOTIDE SEQUENCE [LARGE SCALE GENOMIC DNA]</scope>
    <source>
        <strain evidence="6 7">CECT 8811</strain>
    </source>
</reference>